<evidence type="ECO:0000256" key="1">
    <source>
        <dbReference type="SAM" id="MobiDB-lite"/>
    </source>
</evidence>
<dbReference type="EMBL" id="BABT02000076">
    <property type="protein sequence ID" value="GAA96289.1"/>
    <property type="molecule type" value="Genomic_DNA"/>
</dbReference>
<reference evidence="2 3" key="1">
    <citation type="journal article" date="2011" name="J. Gen. Appl. Microbiol.">
        <title>Draft genome sequencing of the enigmatic basidiomycete Mixia osmundae.</title>
        <authorList>
            <person name="Nishida H."/>
            <person name="Nagatsuka Y."/>
            <person name="Sugiyama J."/>
        </authorList>
    </citation>
    <scope>NUCLEOTIDE SEQUENCE [LARGE SCALE GENOMIC DNA]</scope>
    <source>
        <strain evidence="3">CBS 9802 / IAM 14324 / JCM 22182 / KY 12970</strain>
    </source>
</reference>
<feature type="region of interest" description="Disordered" evidence="1">
    <location>
        <begin position="103"/>
        <end position="122"/>
    </location>
</feature>
<dbReference type="OrthoDB" id="2122015at2759"/>
<evidence type="ECO:0000313" key="3">
    <source>
        <dbReference type="Proteomes" id="UP000009131"/>
    </source>
</evidence>
<dbReference type="AlphaFoldDB" id="G7E0C9"/>
<dbReference type="RefSeq" id="XP_014570905.1">
    <property type="nucleotide sequence ID" value="XM_014715419.1"/>
</dbReference>
<protein>
    <submittedName>
        <fullName evidence="2">Uncharacterized protein</fullName>
    </submittedName>
</protein>
<proteinExistence type="predicted"/>
<evidence type="ECO:0000313" key="2">
    <source>
        <dbReference type="EMBL" id="GAA96289.1"/>
    </source>
</evidence>
<dbReference type="Proteomes" id="UP000009131">
    <property type="component" value="Unassembled WGS sequence"/>
</dbReference>
<comment type="caution">
    <text evidence="2">The sequence shown here is derived from an EMBL/GenBank/DDBJ whole genome shotgun (WGS) entry which is preliminary data.</text>
</comment>
<dbReference type="Pfam" id="PF17237">
    <property type="entry name" value="Emr1"/>
    <property type="match status" value="1"/>
</dbReference>
<keyword evidence="3" id="KW-1185">Reference proteome</keyword>
<dbReference type="GO" id="GO:0007008">
    <property type="term" value="P:outer mitochondrial membrane organization"/>
    <property type="evidence" value="ECO:0007669"/>
    <property type="project" value="InterPro"/>
</dbReference>
<gene>
    <name evidence="2" type="primary">Mo02955</name>
    <name evidence="2" type="ORF">E5Q_02955</name>
</gene>
<name>G7E0C9_MIXOS</name>
<dbReference type="InterPro" id="IPR035195">
    <property type="entry name" value="Emr1"/>
</dbReference>
<accession>G7E0C9</accession>
<organism evidence="2 3">
    <name type="scientific">Mixia osmundae (strain CBS 9802 / IAM 14324 / JCM 22182 / KY 12970)</name>
    <dbReference type="NCBI Taxonomy" id="764103"/>
    <lineage>
        <taxon>Eukaryota</taxon>
        <taxon>Fungi</taxon>
        <taxon>Dikarya</taxon>
        <taxon>Basidiomycota</taxon>
        <taxon>Pucciniomycotina</taxon>
        <taxon>Mixiomycetes</taxon>
        <taxon>Mixiales</taxon>
        <taxon>Mixiaceae</taxon>
        <taxon>Mixia</taxon>
    </lineage>
</organism>
<reference evidence="2 3" key="2">
    <citation type="journal article" date="2012" name="Open Biol.">
        <title>Characteristics of nucleosomes and linker DNA regions on the genome of the basidiomycete Mixia osmundae revealed by mono- and dinucleosome mapping.</title>
        <authorList>
            <person name="Nishida H."/>
            <person name="Kondo S."/>
            <person name="Matsumoto T."/>
            <person name="Suzuki Y."/>
            <person name="Yoshikawa H."/>
            <person name="Taylor T.D."/>
            <person name="Sugiyama J."/>
        </authorList>
    </citation>
    <scope>NUCLEOTIDE SEQUENCE [LARGE SCALE GENOMIC DNA]</scope>
    <source>
        <strain evidence="3">CBS 9802 / IAM 14324 / JCM 22182 / KY 12970</strain>
    </source>
</reference>
<sequence>MALPNLRAIFASYRSPLEERQASNAAFYNIARPSCSTSAQPNTLKYNVKCILTSAPVTSISALRYEIMSALRDVNAEPRRGIKLTCQTHHAAVTGSTFRSEKTSLHVRQGLQDGVQSGTRLR</sequence>
<dbReference type="GO" id="GO:0005739">
    <property type="term" value="C:mitochondrion"/>
    <property type="evidence" value="ECO:0007669"/>
    <property type="project" value="GOC"/>
</dbReference>
<dbReference type="InParanoid" id="G7E0C9"/>
<dbReference type="HOGENOM" id="CLU_2027276_0_0_1"/>